<evidence type="ECO:0000313" key="1">
    <source>
        <dbReference type="EMBL" id="KAH7864414.1"/>
    </source>
</evidence>
<name>A0ACB7ZEK6_9ERIC</name>
<accession>A0ACB7ZEK6</accession>
<reference evidence="1 2" key="1">
    <citation type="journal article" date="2021" name="Hortic Res">
        <title>High-quality reference genome and annotation aids understanding of berry development for evergreen blueberry (Vaccinium darrowii).</title>
        <authorList>
            <person name="Yu J."/>
            <person name="Hulse-Kemp A.M."/>
            <person name="Babiker E."/>
            <person name="Staton M."/>
        </authorList>
    </citation>
    <scope>NUCLEOTIDE SEQUENCE [LARGE SCALE GENOMIC DNA]</scope>
    <source>
        <strain evidence="2">cv. NJ 8807/NJ 8810</strain>
        <tissue evidence="1">Young leaf</tissue>
    </source>
</reference>
<keyword evidence="2" id="KW-1185">Reference proteome</keyword>
<dbReference type="EMBL" id="CM037162">
    <property type="protein sequence ID" value="KAH7864414.1"/>
    <property type="molecule type" value="Genomic_DNA"/>
</dbReference>
<protein>
    <submittedName>
        <fullName evidence="1">Uncharacterized protein</fullName>
    </submittedName>
</protein>
<gene>
    <name evidence="1" type="ORF">Vadar_029345</name>
</gene>
<comment type="caution">
    <text evidence="1">The sequence shown here is derived from an EMBL/GenBank/DDBJ whole genome shotgun (WGS) entry which is preliminary data.</text>
</comment>
<sequence length="588" mass="67041">MAPSSSLSTEQQPRRPFLPKPSCSSTSIPSRTALEFLSCLQTDQIMPIHKIHDVVIPTLIDNLSKCNPLDCLPENGHHSPLKVTYEEIRSDLSNIKETLERLKEWEDRLSALTKKLMLYDWEAAAIRTEGTKSVELLQTAIPEIHEMVPTYLWIGEGDFQANEEDLEDVANQLLKDLVDQRFIVPVEEKDIGEFSVCSIMPDTRSALLTIAHNEGFFDFDSDGNPTANSRRAWLLKSEEGSSQQQSMFPDNDKLLTLFNINENCLDFPNNWLSKKKDIAVIHVGNWSSCSTENYIEADYSNFLGDLSDAKHLRCLSLNGISGISKLPDFISTFKELIILDLKSSRDLEKLPKDIGLLSKLTRLDMSGCYLLDEMPKGLALLSELQVLKGFIINRSRKCTKQCTLSDLVNLKKLRKLSLYVDQETTGENGELNCLSEFQSLKILTISWIAPVPTKSKPNKKRNATSPSLPTGLEKLDMRCWPLSTMPRWIKPCELDSLKKLYIRAGKLSSMMQPECCDSSRWKVRILRLKFLKELRTDWQEVRKLFPELVYLERVDCPGLSSFLFKGVKRFETPSTEPDKFRKRRASSF</sequence>
<proteinExistence type="predicted"/>
<organism evidence="1 2">
    <name type="scientific">Vaccinium darrowii</name>
    <dbReference type="NCBI Taxonomy" id="229202"/>
    <lineage>
        <taxon>Eukaryota</taxon>
        <taxon>Viridiplantae</taxon>
        <taxon>Streptophyta</taxon>
        <taxon>Embryophyta</taxon>
        <taxon>Tracheophyta</taxon>
        <taxon>Spermatophyta</taxon>
        <taxon>Magnoliopsida</taxon>
        <taxon>eudicotyledons</taxon>
        <taxon>Gunneridae</taxon>
        <taxon>Pentapetalae</taxon>
        <taxon>asterids</taxon>
        <taxon>Ericales</taxon>
        <taxon>Ericaceae</taxon>
        <taxon>Vaccinioideae</taxon>
        <taxon>Vaccinieae</taxon>
        <taxon>Vaccinium</taxon>
    </lineage>
</organism>
<evidence type="ECO:0000313" key="2">
    <source>
        <dbReference type="Proteomes" id="UP000828048"/>
    </source>
</evidence>
<dbReference type="Proteomes" id="UP000828048">
    <property type="component" value="Chromosome 12"/>
</dbReference>